<organism evidence="2 3">
    <name type="scientific">Cylindrobasidium torrendii FP15055 ss-10</name>
    <dbReference type="NCBI Taxonomy" id="1314674"/>
    <lineage>
        <taxon>Eukaryota</taxon>
        <taxon>Fungi</taxon>
        <taxon>Dikarya</taxon>
        <taxon>Basidiomycota</taxon>
        <taxon>Agaricomycotina</taxon>
        <taxon>Agaricomycetes</taxon>
        <taxon>Agaricomycetidae</taxon>
        <taxon>Agaricales</taxon>
        <taxon>Marasmiineae</taxon>
        <taxon>Physalacriaceae</taxon>
        <taxon>Cylindrobasidium</taxon>
    </lineage>
</organism>
<dbReference type="Proteomes" id="UP000054007">
    <property type="component" value="Unassembled WGS sequence"/>
</dbReference>
<feature type="compositionally biased region" description="Low complexity" evidence="1">
    <location>
        <begin position="48"/>
        <end position="57"/>
    </location>
</feature>
<reference evidence="2 3" key="1">
    <citation type="journal article" date="2015" name="Fungal Genet. Biol.">
        <title>Evolution of novel wood decay mechanisms in Agaricales revealed by the genome sequences of Fistulina hepatica and Cylindrobasidium torrendii.</title>
        <authorList>
            <person name="Floudas D."/>
            <person name="Held B.W."/>
            <person name="Riley R."/>
            <person name="Nagy L.G."/>
            <person name="Koehler G."/>
            <person name="Ransdell A.S."/>
            <person name="Younus H."/>
            <person name="Chow J."/>
            <person name="Chiniquy J."/>
            <person name="Lipzen A."/>
            <person name="Tritt A."/>
            <person name="Sun H."/>
            <person name="Haridas S."/>
            <person name="LaButti K."/>
            <person name="Ohm R.A."/>
            <person name="Kues U."/>
            <person name="Blanchette R.A."/>
            <person name="Grigoriev I.V."/>
            <person name="Minto R.E."/>
            <person name="Hibbett D.S."/>
        </authorList>
    </citation>
    <scope>NUCLEOTIDE SEQUENCE [LARGE SCALE GENOMIC DNA]</scope>
    <source>
        <strain evidence="2 3">FP15055 ss-10</strain>
    </source>
</reference>
<dbReference type="EMBL" id="KN880470">
    <property type="protein sequence ID" value="KIY70307.1"/>
    <property type="molecule type" value="Genomic_DNA"/>
</dbReference>
<name>A0A0D7BIN2_9AGAR</name>
<accession>A0A0D7BIN2</accession>
<evidence type="ECO:0000313" key="2">
    <source>
        <dbReference type="EMBL" id="KIY70307.1"/>
    </source>
</evidence>
<dbReference type="AlphaFoldDB" id="A0A0D7BIN2"/>
<proteinExistence type="predicted"/>
<feature type="region of interest" description="Disordered" evidence="1">
    <location>
        <begin position="1"/>
        <end position="156"/>
    </location>
</feature>
<feature type="compositionally biased region" description="Acidic residues" evidence="1">
    <location>
        <begin position="82"/>
        <end position="96"/>
    </location>
</feature>
<evidence type="ECO:0000256" key="1">
    <source>
        <dbReference type="SAM" id="MobiDB-lite"/>
    </source>
</evidence>
<protein>
    <submittedName>
        <fullName evidence="2">Uncharacterized protein</fullName>
    </submittedName>
</protein>
<gene>
    <name evidence="2" type="ORF">CYLTODRAFT_196282</name>
</gene>
<keyword evidence="3" id="KW-1185">Reference proteome</keyword>
<evidence type="ECO:0000313" key="3">
    <source>
        <dbReference type="Proteomes" id="UP000054007"/>
    </source>
</evidence>
<sequence length="164" mass="17582">MHNRPTRPVVQLPMRAWSDPSYQARVPTPAPQLDDAEWPVLGPVRPPSSHSISSSSSMPRLQAVSDSDSGEELMFSETDAGSSDDDDDSSGTDDEMPALQAIDNSDDDSDDATGRNTGGEQSLPPFVTDGRGRVIGATPEPLPDESENGPARRGLLDRMFGNLF</sequence>